<name>A0ABR4KEW9_9EURO</name>
<evidence type="ECO:0000313" key="1">
    <source>
        <dbReference type="EMBL" id="KAL2850822.1"/>
    </source>
</evidence>
<dbReference type="RefSeq" id="XP_070899465.1">
    <property type="nucleotide sequence ID" value="XM_071040004.1"/>
</dbReference>
<gene>
    <name evidence="1" type="ORF">BJX68DRAFT_236388</name>
</gene>
<proteinExistence type="predicted"/>
<accession>A0ABR4KEW9</accession>
<keyword evidence="2" id="KW-1185">Reference proteome</keyword>
<dbReference type="Proteomes" id="UP001610444">
    <property type="component" value="Unassembled WGS sequence"/>
</dbReference>
<dbReference type="EMBL" id="JBFXLR010000019">
    <property type="protein sequence ID" value="KAL2850822.1"/>
    <property type="molecule type" value="Genomic_DNA"/>
</dbReference>
<evidence type="ECO:0000313" key="2">
    <source>
        <dbReference type="Proteomes" id="UP001610444"/>
    </source>
</evidence>
<organism evidence="1 2">
    <name type="scientific">Aspergillus pseudodeflectus</name>
    <dbReference type="NCBI Taxonomy" id="176178"/>
    <lineage>
        <taxon>Eukaryota</taxon>
        <taxon>Fungi</taxon>
        <taxon>Dikarya</taxon>
        <taxon>Ascomycota</taxon>
        <taxon>Pezizomycotina</taxon>
        <taxon>Eurotiomycetes</taxon>
        <taxon>Eurotiomycetidae</taxon>
        <taxon>Eurotiales</taxon>
        <taxon>Aspergillaceae</taxon>
        <taxon>Aspergillus</taxon>
        <taxon>Aspergillus subgen. Nidulantes</taxon>
    </lineage>
</organism>
<comment type="caution">
    <text evidence="1">The sequence shown here is derived from an EMBL/GenBank/DDBJ whole genome shotgun (WGS) entry which is preliminary data.</text>
</comment>
<reference evidence="1 2" key="1">
    <citation type="submission" date="2024-07" db="EMBL/GenBank/DDBJ databases">
        <title>Section-level genome sequencing and comparative genomics of Aspergillus sections Usti and Cavernicolus.</title>
        <authorList>
            <consortium name="Lawrence Berkeley National Laboratory"/>
            <person name="Nybo J.L."/>
            <person name="Vesth T.C."/>
            <person name="Theobald S."/>
            <person name="Frisvad J.C."/>
            <person name="Larsen T.O."/>
            <person name="Kjaerboelling I."/>
            <person name="Rothschild-Mancinelli K."/>
            <person name="Lyhne E.K."/>
            <person name="Kogle M.E."/>
            <person name="Barry K."/>
            <person name="Clum A."/>
            <person name="Na H."/>
            <person name="Ledsgaard L."/>
            <person name="Lin J."/>
            <person name="Lipzen A."/>
            <person name="Kuo A."/>
            <person name="Riley R."/>
            <person name="Mondo S."/>
            <person name="LaButti K."/>
            <person name="Haridas S."/>
            <person name="Pangalinan J."/>
            <person name="Salamov A.A."/>
            <person name="Simmons B.A."/>
            <person name="Magnuson J.K."/>
            <person name="Chen J."/>
            <person name="Drula E."/>
            <person name="Henrissat B."/>
            <person name="Wiebenga A."/>
            <person name="Lubbers R.J."/>
            <person name="Gomes A.C."/>
            <person name="Macurrencykelacurrency M.R."/>
            <person name="Stajich J."/>
            <person name="Grigoriev I.V."/>
            <person name="Mortensen U.H."/>
            <person name="De vries R.P."/>
            <person name="Baker S.E."/>
            <person name="Andersen M.R."/>
        </authorList>
    </citation>
    <scope>NUCLEOTIDE SEQUENCE [LARGE SCALE GENOMIC DNA]</scope>
    <source>
        <strain evidence="1 2">CBS 756.74</strain>
    </source>
</reference>
<dbReference type="GeneID" id="98155168"/>
<protein>
    <submittedName>
        <fullName evidence="1">Uncharacterized protein</fullName>
    </submittedName>
</protein>
<sequence>MWLIIFRSTHSKESLIPRYRLCDILAFLIPSFLRMTGVSSFYQLLHLVLRFQRKFLYLVLVPLILSVIKYV</sequence>